<dbReference type="PROSITE" id="PS51257">
    <property type="entry name" value="PROKAR_LIPOPROTEIN"/>
    <property type="match status" value="1"/>
</dbReference>
<organism evidence="1 2">
    <name type="scientific">Blastococcus carthaginiensis</name>
    <dbReference type="NCBI Taxonomy" id="3050034"/>
    <lineage>
        <taxon>Bacteria</taxon>
        <taxon>Bacillati</taxon>
        <taxon>Actinomycetota</taxon>
        <taxon>Actinomycetes</taxon>
        <taxon>Geodermatophilales</taxon>
        <taxon>Geodermatophilaceae</taxon>
        <taxon>Blastococcus</taxon>
    </lineage>
</organism>
<name>A0ABT9IEZ6_9ACTN</name>
<dbReference type="RefSeq" id="WP_306000751.1">
    <property type="nucleotide sequence ID" value="NZ_JASNFN010000021.1"/>
</dbReference>
<protein>
    <recommendedName>
        <fullName evidence="3">Lipoprotein</fullName>
    </recommendedName>
</protein>
<accession>A0ABT9IEZ6</accession>
<keyword evidence="2" id="KW-1185">Reference proteome</keyword>
<evidence type="ECO:0000313" key="1">
    <source>
        <dbReference type="EMBL" id="MDP5184159.1"/>
    </source>
</evidence>
<proteinExistence type="predicted"/>
<evidence type="ECO:0008006" key="3">
    <source>
        <dbReference type="Google" id="ProtNLM"/>
    </source>
</evidence>
<comment type="caution">
    <text evidence="1">The sequence shown here is derived from an EMBL/GenBank/DDBJ whole genome shotgun (WGS) entry which is preliminary data.</text>
</comment>
<gene>
    <name evidence="1" type="ORF">QOZ88_16105</name>
</gene>
<dbReference type="EMBL" id="JASNFN010000021">
    <property type="protein sequence ID" value="MDP5184159.1"/>
    <property type="molecule type" value="Genomic_DNA"/>
</dbReference>
<dbReference type="Proteomes" id="UP001233673">
    <property type="component" value="Unassembled WGS sequence"/>
</dbReference>
<sequence length="142" mass="14996">MDTVRFTTCTGSVAAVSLLVAACASDDATRRDGGLASPEAVIACSDHVFWGTVRGTTERAGGLHVTFTVDDWVRPASGDPQVTLVADDPTENVGAPDWTTSERLLVIDGRESPLAWIQGEAAEEFVAAWEAADSSLSCPDHY</sequence>
<evidence type="ECO:0000313" key="2">
    <source>
        <dbReference type="Proteomes" id="UP001233673"/>
    </source>
</evidence>
<reference evidence="2" key="1">
    <citation type="submission" date="2023-05" db="EMBL/GenBank/DDBJ databases">
        <title>Draft genome of Pseudofrankia sp. BMG5.37.</title>
        <authorList>
            <person name="Gtari M."/>
            <person name="Ghodhbane F."/>
            <person name="Sbissi I."/>
        </authorList>
    </citation>
    <scope>NUCLEOTIDE SEQUENCE [LARGE SCALE GENOMIC DNA]</scope>
    <source>
        <strain evidence="2">BMG 814</strain>
    </source>
</reference>